<evidence type="ECO:0000256" key="7">
    <source>
        <dbReference type="ARBA" id="ARBA00024034"/>
    </source>
</evidence>
<dbReference type="GO" id="GO:0070125">
    <property type="term" value="P:mitochondrial translational elongation"/>
    <property type="evidence" value="ECO:0007669"/>
    <property type="project" value="TreeGrafter"/>
</dbReference>
<dbReference type="SMART" id="SM00535">
    <property type="entry name" value="RIBOc"/>
    <property type="match status" value="1"/>
</dbReference>
<sequence>MALFMSRIIFVNGIQRNSQYISAQRSIKRWVAPTLRVLKKRKEKMGCQPVQRRSAFLEWNYNAELYAFGKRLNEEFKEDLLQRAFTHKSYVDIEISKQREVGIENSLLEMKDNDELITKGEKFMTSFIKGYLRLLLPHFPEEGISAVHEYLLSNENLAKVSLHIGTKDLILCAEYPPSELTLAHTLKALVGALDSSDAASSFVNDLVITQLAGKDLLELWSLENASAILTSILNKEGKAPPEPRLLYEAGPTTILASYAVGIYSDKEMIGCGFGESAAVAEDMAARDALRRLFHTPENMKPLPFIKRPKSKDVSARAEDSNPSVDEWTSNKLKNIVKC</sequence>
<evidence type="ECO:0000313" key="11">
    <source>
        <dbReference type="EMBL" id="KAG8230877.1"/>
    </source>
</evidence>
<reference evidence="11" key="1">
    <citation type="submission" date="2013-04" db="EMBL/GenBank/DDBJ databases">
        <authorList>
            <person name="Qu J."/>
            <person name="Murali S.C."/>
            <person name="Bandaranaike D."/>
            <person name="Bellair M."/>
            <person name="Blankenburg K."/>
            <person name="Chao H."/>
            <person name="Dinh H."/>
            <person name="Doddapaneni H."/>
            <person name="Downs B."/>
            <person name="Dugan-Rocha S."/>
            <person name="Elkadiri S."/>
            <person name="Gnanaolivu R.D."/>
            <person name="Hernandez B."/>
            <person name="Javaid M."/>
            <person name="Jayaseelan J.C."/>
            <person name="Lee S."/>
            <person name="Li M."/>
            <person name="Ming W."/>
            <person name="Munidasa M."/>
            <person name="Muniz J."/>
            <person name="Nguyen L."/>
            <person name="Ongeri F."/>
            <person name="Osuji N."/>
            <person name="Pu L.-L."/>
            <person name="Puazo M."/>
            <person name="Qu C."/>
            <person name="Quiroz J."/>
            <person name="Raj R."/>
            <person name="Weissenberger G."/>
            <person name="Xin Y."/>
            <person name="Zou X."/>
            <person name="Han Y."/>
            <person name="Richards S."/>
            <person name="Worley K."/>
            <person name="Muzny D."/>
            <person name="Gibbs R."/>
        </authorList>
    </citation>
    <scope>NUCLEOTIDE SEQUENCE</scope>
    <source>
        <strain evidence="11">Sampled in the wild</strain>
    </source>
</reference>
<proteinExistence type="inferred from homology"/>
<gene>
    <name evidence="11" type="ORF">J437_LFUL011518</name>
</gene>
<keyword evidence="2" id="KW-0694">RNA-binding</keyword>
<evidence type="ECO:0000256" key="6">
    <source>
        <dbReference type="ARBA" id="ARBA00023274"/>
    </source>
</evidence>
<comment type="caution">
    <text evidence="11">The sequence shown here is derived from an EMBL/GenBank/DDBJ whole genome shotgun (WGS) entry which is preliminary data.</text>
</comment>
<keyword evidence="6" id="KW-0687">Ribonucleoprotein</keyword>
<keyword evidence="4" id="KW-0689">Ribosomal protein</keyword>
<organism evidence="11 12">
    <name type="scientific">Ladona fulva</name>
    <name type="common">Scarce chaser dragonfly</name>
    <name type="synonym">Libellula fulva</name>
    <dbReference type="NCBI Taxonomy" id="123851"/>
    <lineage>
        <taxon>Eukaryota</taxon>
        <taxon>Metazoa</taxon>
        <taxon>Ecdysozoa</taxon>
        <taxon>Arthropoda</taxon>
        <taxon>Hexapoda</taxon>
        <taxon>Insecta</taxon>
        <taxon>Pterygota</taxon>
        <taxon>Palaeoptera</taxon>
        <taxon>Odonata</taxon>
        <taxon>Epiprocta</taxon>
        <taxon>Anisoptera</taxon>
        <taxon>Libelluloidea</taxon>
        <taxon>Libellulidae</taxon>
        <taxon>Ladona</taxon>
    </lineage>
</organism>
<dbReference type="InterPro" id="IPR055189">
    <property type="entry name" value="RM44_endonuclase"/>
</dbReference>
<dbReference type="PANTHER" id="PTHR11207">
    <property type="entry name" value="RIBONUCLEASE III"/>
    <property type="match status" value="1"/>
</dbReference>
<dbReference type="CDD" id="cd19874">
    <property type="entry name" value="DSRM_MRPL44"/>
    <property type="match status" value="1"/>
</dbReference>
<evidence type="ECO:0000256" key="8">
    <source>
        <dbReference type="ARBA" id="ARBA00035187"/>
    </source>
</evidence>
<dbReference type="PROSITE" id="PS50142">
    <property type="entry name" value="RNASE_3_2"/>
    <property type="match status" value="1"/>
</dbReference>
<comment type="similarity">
    <text evidence="7">Belongs to the ribonuclease III family. Mitochondrion-specific ribosomal protein mL44 subfamily.</text>
</comment>
<feature type="compositionally biased region" description="Basic and acidic residues" evidence="9">
    <location>
        <begin position="310"/>
        <end position="319"/>
    </location>
</feature>
<dbReference type="Gene3D" id="3.30.160.20">
    <property type="match status" value="1"/>
</dbReference>
<dbReference type="EMBL" id="KZ308517">
    <property type="protein sequence ID" value="KAG8230877.1"/>
    <property type="molecule type" value="Genomic_DNA"/>
</dbReference>
<evidence type="ECO:0000256" key="3">
    <source>
        <dbReference type="ARBA" id="ARBA00022946"/>
    </source>
</evidence>
<dbReference type="GO" id="GO:0006396">
    <property type="term" value="P:RNA processing"/>
    <property type="evidence" value="ECO:0007669"/>
    <property type="project" value="InterPro"/>
</dbReference>
<dbReference type="SUPFAM" id="SSF69065">
    <property type="entry name" value="RNase III domain-like"/>
    <property type="match status" value="1"/>
</dbReference>
<dbReference type="InterPro" id="IPR000999">
    <property type="entry name" value="RNase_III_dom"/>
</dbReference>
<reference evidence="11" key="2">
    <citation type="submission" date="2017-10" db="EMBL/GenBank/DDBJ databases">
        <title>Ladona fulva Genome sequencing and assembly.</title>
        <authorList>
            <person name="Murali S."/>
            <person name="Richards S."/>
            <person name="Bandaranaike D."/>
            <person name="Bellair M."/>
            <person name="Blankenburg K."/>
            <person name="Chao H."/>
            <person name="Dinh H."/>
            <person name="Doddapaneni H."/>
            <person name="Dugan-Rocha S."/>
            <person name="Elkadiri S."/>
            <person name="Gnanaolivu R."/>
            <person name="Hernandez B."/>
            <person name="Skinner E."/>
            <person name="Javaid M."/>
            <person name="Lee S."/>
            <person name="Li M."/>
            <person name="Ming W."/>
            <person name="Munidasa M."/>
            <person name="Muniz J."/>
            <person name="Nguyen L."/>
            <person name="Hughes D."/>
            <person name="Osuji N."/>
            <person name="Pu L.-L."/>
            <person name="Puazo M."/>
            <person name="Qu C."/>
            <person name="Quiroz J."/>
            <person name="Raj R."/>
            <person name="Weissenberger G."/>
            <person name="Xin Y."/>
            <person name="Zou X."/>
            <person name="Han Y."/>
            <person name="Worley K."/>
            <person name="Muzny D."/>
            <person name="Gibbs R."/>
        </authorList>
    </citation>
    <scope>NUCLEOTIDE SEQUENCE</scope>
    <source>
        <strain evidence="11">Sampled in the wild</strain>
    </source>
</reference>
<dbReference type="Pfam" id="PF22935">
    <property type="entry name" value="RM44_endonuclase"/>
    <property type="match status" value="1"/>
</dbReference>
<dbReference type="SUPFAM" id="SSF54768">
    <property type="entry name" value="dsRNA-binding domain-like"/>
    <property type="match status" value="1"/>
</dbReference>
<dbReference type="Proteomes" id="UP000792457">
    <property type="component" value="Unassembled WGS sequence"/>
</dbReference>
<evidence type="ECO:0000256" key="5">
    <source>
        <dbReference type="ARBA" id="ARBA00023128"/>
    </source>
</evidence>
<dbReference type="GO" id="GO:0005762">
    <property type="term" value="C:mitochondrial large ribosomal subunit"/>
    <property type="evidence" value="ECO:0007669"/>
    <property type="project" value="TreeGrafter"/>
</dbReference>
<dbReference type="FunFam" id="3.30.160.20:FF:000037">
    <property type="entry name" value="39S ribosomal protein L44, mitochondrial"/>
    <property type="match status" value="1"/>
</dbReference>
<dbReference type="InterPro" id="IPR036389">
    <property type="entry name" value="RNase_III_sf"/>
</dbReference>
<keyword evidence="5" id="KW-0496">Mitochondrion</keyword>
<keyword evidence="3" id="KW-0809">Transit peptide</keyword>
<comment type="subcellular location">
    <subcellularLocation>
        <location evidence="1">Mitochondrion</location>
    </subcellularLocation>
</comment>
<dbReference type="GO" id="GO:0003725">
    <property type="term" value="F:double-stranded RNA binding"/>
    <property type="evidence" value="ECO:0007669"/>
    <property type="project" value="InterPro"/>
</dbReference>
<evidence type="ECO:0000259" key="10">
    <source>
        <dbReference type="PROSITE" id="PS50142"/>
    </source>
</evidence>
<dbReference type="GO" id="GO:0004525">
    <property type="term" value="F:ribonuclease III activity"/>
    <property type="evidence" value="ECO:0007669"/>
    <property type="project" value="InterPro"/>
</dbReference>
<evidence type="ECO:0000256" key="2">
    <source>
        <dbReference type="ARBA" id="ARBA00022884"/>
    </source>
</evidence>
<evidence type="ECO:0000256" key="4">
    <source>
        <dbReference type="ARBA" id="ARBA00022980"/>
    </source>
</evidence>
<dbReference type="Pfam" id="PF22892">
    <property type="entry name" value="DSRM_MRPL44"/>
    <property type="match status" value="1"/>
</dbReference>
<evidence type="ECO:0000256" key="1">
    <source>
        <dbReference type="ARBA" id="ARBA00004173"/>
    </source>
</evidence>
<feature type="domain" description="RNase III" evidence="10">
    <location>
        <begin position="61"/>
        <end position="193"/>
    </location>
</feature>
<accession>A0A8K0KAQ4</accession>
<protein>
    <recommendedName>
        <fullName evidence="8">Large ribosomal subunit protein mL44</fullName>
    </recommendedName>
</protein>
<dbReference type="OrthoDB" id="444135at2759"/>
<dbReference type="PANTHER" id="PTHR11207:SF5">
    <property type="entry name" value="LARGE RIBOSOMAL SUBUNIT PROTEIN ML44"/>
    <property type="match status" value="1"/>
</dbReference>
<name>A0A8K0KAQ4_LADFU</name>
<dbReference type="Gene3D" id="1.10.1520.10">
    <property type="entry name" value="Ribonuclease III domain"/>
    <property type="match status" value="1"/>
</dbReference>
<feature type="region of interest" description="Disordered" evidence="9">
    <location>
        <begin position="306"/>
        <end position="326"/>
    </location>
</feature>
<dbReference type="AlphaFoldDB" id="A0A8K0KAQ4"/>
<evidence type="ECO:0000313" key="12">
    <source>
        <dbReference type="Proteomes" id="UP000792457"/>
    </source>
</evidence>
<dbReference type="GO" id="GO:0070877">
    <property type="term" value="C:microprocessor complex"/>
    <property type="evidence" value="ECO:0007669"/>
    <property type="project" value="TreeGrafter"/>
</dbReference>
<evidence type="ECO:0000256" key="9">
    <source>
        <dbReference type="SAM" id="MobiDB-lite"/>
    </source>
</evidence>
<keyword evidence="12" id="KW-1185">Reference proteome</keyword>
<dbReference type="FunFam" id="1.10.1520.10:FF:000039">
    <property type="entry name" value="39S ribosomal protein L44, mitochondrial"/>
    <property type="match status" value="1"/>
</dbReference>
<dbReference type="InterPro" id="IPR044444">
    <property type="entry name" value="Ribosomal_mL44_DSRM_metazoa"/>
</dbReference>